<dbReference type="AlphaFoldDB" id="A0A1I1ZUM6"/>
<evidence type="ECO:0000313" key="4">
    <source>
        <dbReference type="Proteomes" id="UP000183129"/>
    </source>
</evidence>
<keyword evidence="2" id="KW-0732">Signal</keyword>
<dbReference type="PANTHER" id="PTHR12558">
    <property type="entry name" value="CELL DIVISION CYCLE 16,23,27"/>
    <property type="match status" value="1"/>
</dbReference>
<dbReference type="SUPFAM" id="SSF48452">
    <property type="entry name" value="TPR-like"/>
    <property type="match status" value="1"/>
</dbReference>
<dbReference type="RefSeq" id="WP_234797477.1">
    <property type="nucleotide sequence ID" value="NZ_FNGZ01000001.1"/>
</dbReference>
<organism evidence="3 4">
    <name type="scientific">Pedobacter antarcticus</name>
    <dbReference type="NCBI Taxonomy" id="34086"/>
    <lineage>
        <taxon>Bacteria</taxon>
        <taxon>Pseudomonadati</taxon>
        <taxon>Bacteroidota</taxon>
        <taxon>Sphingobacteriia</taxon>
        <taxon>Sphingobacteriales</taxon>
        <taxon>Sphingobacteriaceae</taxon>
        <taxon>Pedobacter</taxon>
    </lineage>
</organism>
<evidence type="ECO:0000256" key="1">
    <source>
        <dbReference type="PROSITE-ProRule" id="PRU00339"/>
    </source>
</evidence>
<dbReference type="Pfam" id="PF13431">
    <property type="entry name" value="TPR_17"/>
    <property type="match status" value="1"/>
</dbReference>
<feature type="signal peptide" evidence="2">
    <location>
        <begin position="1"/>
        <end position="24"/>
    </location>
</feature>
<dbReference type="EMBL" id="FONS01000001">
    <property type="protein sequence ID" value="SFE35366.1"/>
    <property type="molecule type" value="Genomic_DNA"/>
</dbReference>
<accession>A0A1I1ZUM6</accession>
<name>A0A1I1ZUM6_9SPHI</name>
<protein>
    <submittedName>
        <fullName evidence="3">Tetratricopeptide repeat-containing protein</fullName>
    </submittedName>
</protein>
<sequence length="383" mass="43717">MMNKKYFFAATMLVVVSASTNAIAQKTQLLIARNAVGKLQEAIANQKDEKTQLQILADGIKASENAQKDSKTKKYPETWAIKSYLSSYIAIKDPNQATSDKYYEQAKMAIDSAKNFDRFEDNSGLIAASNYNINIKKQKMGNSAYEAGDYNVAFNYLREVSDYFPKDSALAINTALSAQAIKNDDEALNYFRRAKDNGARNPVIFQRMGNIYKMKLDNEAALKITEEGLKLNPYNEMLGNDYINQLLDNERYTEAMNRIENTLKVNTRSKLLYFLYGYLHQKNANMGTAELAYNKSLDIDKNYFDALYQLGLLYLNLGNKALQATPQDIPTFSSYLNRSEIIFNKALKLKPKDKSVINLLIEIYTRKNRFDRVQELKAQLDVF</sequence>
<keyword evidence="1" id="KW-0802">TPR repeat</keyword>
<dbReference type="InterPro" id="IPR019734">
    <property type="entry name" value="TPR_rpt"/>
</dbReference>
<proteinExistence type="predicted"/>
<dbReference type="Proteomes" id="UP000183129">
    <property type="component" value="Unassembled WGS sequence"/>
</dbReference>
<dbReference type="PANTHER" id="PTHR12558:SF13">
    <property type="entry name" value="CELL DIVISION CYCLE PROTEIN 27 HOMOLOG"/>
    <property type="match status" value="1"/>
</dbReference>
<feature type="chain" id="PRO_5010325751" evidence="2">
    <location>
        <begin position="25"/>
        <end position="383"/>
    </location>
</feature>
<gene>
    <name evidence="3" type="ORF">SAMN03003324_00182</name>
</gene>
<dbReference type="STRING" id="34086.SAMN04488084_101495"/>
<dbReference type="InterPro" id="IPR011990">
    <property type="entry name" value="TPR-like_helical_dom_sf"/>
</dbReference>
<evidence type="ECO:0000256" key="2">
    <source>
        <dbReference type="SAM" id="SignalP"/>
    </source>
</evidence>
<evidence type="ECO:0000313" key="3">
    <source>
        <dbReference type="EMBL" id="SFE35366.1"/>
    </source>
</evidence>
<dbReference type="PROSITE" id="PS50005">
    <property type="entry name" value="TPR"/>
    <property type="match status" value="1"/>
</dbReference>
<dbReference type="Pfam" id="PF13432">
    <property type="entry name" value="TPR_16"/>
    <property type="match status" value="1"/>
</dbReference>
<dbReference type="Gene3D" id="1.25.40.10">
    <property type="entry name" value="Tetratricopeptide repeat domain"/>
    <property type="match status" value="2"/>
</dbReference>
<reference evidence="3 4" key="1">
    <citation type="submission" date="2016-10" db="EMBL/GenBank/DDBJ databases">
        <authorList>
            <person name="de Groot N.N."/>
        </authorList>
    </citation>
    <scope>NUCLEOTIDE SEQUENCE [LARGE SCALE GENOMIC DNA]</scope>
    <source>
        <strain evidence="3 4">ATCC 51969</strain>
    </source>
</reference>
<feature type="repeat" description="TPR" evidence="1">
    <location>
        <begin position="202"/>
        <end position="235"/>
    </location>
</feature>